<gene>
    <name evidence="2" type="ORF">EYF80_039977</name>
</gene>
<dbReference type="EMBL" id="SRLO01000640">
    <property type="protein sequence ID" value="TNN49823.1"/>
    <property type="molecule type" value="Genomic_DNA"/>
</dbReference>
<name>A0A4Z2GA51_9TELE</name>
<reference evidence="2 3" key="1">
    <citation type="submission" date="2019-03" db="EMBL/GenBank/DDBJ databases">
        <title>First draft genome of Liparis tanakae, snailfish: a comprehensive survey of snailfish specific genes.</title>
        <authorList>
            <person name="Kim W."/>
            <person name="Song I."/>
            <person name="Jeong J.-H."/>
            <person name="Kim D."/>
            <person name="Kim S."/>
            <person name="Ryu S."/>
            <person name="Song J.Y."/>
            <person name="Lee S.K."/>
        </authorList>
    </citation>
    <scope>NUCLEOTIDE SEQUENCE [LARGE SCALE GENOMIC DNA]</scope>
    <source>
        <tissue evidence="2">Muscle</tissue>
    </source>
</reference>
<evidence type="ECO:0000313" key="2">
    <source>
        <dbReference type="EMBL" id="TNN49823.1"/>
    </source>
</evidence>
<comment type="caution">
    <text evidence="2">The sequence shown here is derived from an EMBL/GenBank/DDBJ whole genome shotgun (WGS) entry which is preliminary data.</text>
</comment>
<accession>A0A4Z2GA51</accession>
<dbReference type="Proteomes" id="UP000314294">
    <property type="component" value="Unassembled WGS sequence"/>
</dbReference>
<proteinExistence type="predicted"/>
<sequence length="103" mass="12180">MYPSRRFIIFDSAVEFWLCETNWFQICWRSPKPRPPDGALPRGGAFRHIDVDGPSRYVSANARRVNEFNIPKRTVHRAFGGNLNAMKRDPTERRRYAQRNDNR</sequence>
<protein>
    <submittedName>
        <fullName evidence="2">Uncharacterized protein</fullName>
    </submittedName>
</protein>
<dbReference type="AlphaFoldDB" id="A0A4Z2GA51"/>
<organism evidence="2 3">
    <name type="scientific">Liparis tanakae</name>
    <name type="common">Tanaka's snailfish</name>
    <dbReference type="NCBI Taxonomy" id="230148"/>
    <lineage>
        <taxon>Eukaryota</taxon>
        <taxon>Metazoa</taxon>
        <taxon>Chordata</taxon>
        <taxon>Craniata</taxon>
        <taxon>Vertebrata</taxon>
        <taxon>Euteleostomi</taxon>
        <taxon>Actinopterygii</taxon>
        <taxon>Neopterygii</taxon>
        <taxon>Teleostei</taxon>
        <taxon>Neoteleostei</taxon>
        <taxon>Acanthomorphata</taxon>
        <taxon>Eupercaria</taxon>
        <taxon>Perciformes</taxon>
        <taxon>Cottioidei</taxon>
        <taxon>Cottales</taxon>
        <taxon>Liparidae</taxon>
        <taxon>Liparis</taxon>
    </lineage>
</organism>
<feature type="compositionally biased region" description="Basic and acidic residues" evidence="1">
    <location>
        <begin position="86"/>
        <end position="103"/>
    </location>
</feature>
<feature type="region of interest" description="Disordered" evidence="1">
    <location>
        <begin position="80"/>
        <end position="103"/>
    </location>
</feature>
<evidence type="ECO:0000256" key="1">
    <source>
        <dbReference type="SAM" id="MobiDB-lite"/>
    </source>
</evidence>
<keyword evidence="3" id="KW-1185">Reference proteome</keyword>
<evidence type="ECO:0000313" key="3">
    <source>
        <dbReference type="Proteomes" id="UP000314294"/>
    </source>
</evidence>